<dbReference type="CDD" id="cd02274">
    <property type="entry name" value="DHDPR_N"/>
    <property type="match status" value="1"/>
</dbReference>
<feature type="binding site" evidence="13">
    <location>
        <position position="222"/>
    </location>
    <ligand>
        <name>(S)-2,3,4,5-tetrahydrodipicolinate</name>
        <dbReference type="ChEBI" id="CHEBI:16845"/>
    </ligand>
</feature>
<sequence>MALNRTHNAKQHHRNLATGMPQSSQPGPAAQIQLVAGRQWANCREVGKLPGMNTPIKLAVHGAAGRMGQRVVALAATPVDSANLNEAGNSPRFDVVAAIDHPDHPRIGEDAGLVAGVSKLNTPLTSSWPEVADVVIDFSLPEAIESCVHACVTKKLPLVVATTGLNEAQKEMLTEAAKTIPIVWAPSMSLAVNLSMRVAAQITSALKDIAGGVDIEILERHHRFKADAPSGTALKFGELIADAMGGDITHVHGREGHTGQRTRNEIGYHAIRVGDNPGEHTIVFGMLGEKIELNVAASNRDCYASGALAAARWLCGADGGQSKPIGMYNMFDVLGMSDEAE</sequence>
<feature type="active site" description="Proton donor/acceptor" evidence="13">
    <location>
        <position position="221"/>
    </location>
</feature>
<feature type="region of interest" description="Disordered" evidence="14">
    <location>
        <begin position="1"/>
        <end position="29"/>
    </location>
</feature>
<feature type="binding site" evidence="13">
    <location>
        <position position="100"/>
    </location>
    <ligand>
        <name>NAD(+)</name>
        <dbReference type="ChEBI" id="CHEBI:57540"/>
    </ligand>
</feature>
<dbReference type="PROSITE" id="PS01298">
    <property type="entry name" value="DAPB"/>
    <property type="match status" value="1"/>
</dbReference>
<comment type="catalytic activity">
    <reaction evidence="11 13">
        <text>(S)-2,3,4,5-tetrahydrodipicolinate + NADP(+) + H2O = (2S,4S)-4-hydroxy-2,3,4,5-tetrahydrodipicolinate + NADPH + H(+)</text>
        <dbReference type="Rhea" id="RHEA:35331"/>
        <dbReference type="ChEBI" id="CHEBI:15377"/>
        <dbReference type="ChEBI" id="CHEBI:15378"/>
        <dbReference type="ChEBI" id="CHEBI:16845"/>
        <dbReference type="ChEBI" id="CHEBI:57783"/>
        <dbReference type="ChEBI" id="CHEBI:58349"/>
        <dbReference type="ChEBI" id="CHEBI:67139"/>
        <dbReference type="EC" id="1.17.1.8"/>
    </reaction>
</comment>
<dbReference type="Gene3D" id="3.40.50.720">
    <property type="entry name" value="NAD(P)-binding Rossmann-like Domain"/>
    <property type="match status" value="1"/>
</dbReference>
<evidence type="ECO:0000313" key="17">
    <source>
        <dbReference type="EMBL" id="SMP48889.1"/>
    </source>
</evidence>
<evidence type="ECO:0000259" key="15">
    <source>
        <dbReference type="Pfam" id="PF01113"/>
    </source>
</evidence>
<dbReference type="NCBIfam" id="TIGR00036">
    <property type="entry name" value="dapB"/>
    <property type="match status" value="1"/>
</dbReference>
<accession>A0ABY1PUN0</accession>
<comment type="caution">
    <text evidence="13">Was originally thought to be a dihydrodipicolinate reductase (DHDPR), catalyzing the conversion of dihydrodipicolinate to tetrahydrodipicolinate. However, it was shown in E.coli that the substrate of the enzymatic reaction is not dihydrodipicolinate (DHDP) but in fact (2S,4S)-4-hydroxy-2,3,4,5-tetrahydrodipicolinic acid (HTPA), the product released by the DapA-catalyzed reaction.</text>
</comment>
<reference evidence="17 18" key="1">
    <citation type="submission" date="2017-05" db="EMBL/GenBank/DDBJ databases">
        <authorList>
            <person name="Varghese N."/>
            <person name="Submissions S."/>
        </authorList>
    </citation>
    <scope>NUCLEOTIDE SEQUENCE [LARGE SCALE GENOMIC DNA]</scope>
    <source>
        <strain evidence="17 18">DSM 25457</strain>
    </source>
</reference>
<evidence type="ECO:0000256" key="5">
    <source>
        <dbReference type="ARBA" id="ARBA00022915"/>
    </source>
</evidence>
<dbReference type="SUPFAM" id="SSF55347">
    <property type="entry name" value="Glyceraldehyde-3-phosphate dehydrogenase-like, C-terminal domain"/>
    <property type="match status" value="1"/>
</dbReference>
<dbReference type="Proteomes" id="UP001158067">
    <property type="component" value="Unassembled WGS sequence"/>
</dbReference>
<protein>
    <recommendedName>
        <fullName evidence="10 13">4-hydroxy-tetrahydrodipicolinate reductase</fullName>
        <shortName evidence="13">HTPA reductase</shortName>
        <ecNumber evidence="10 13">1.17.1.8</ecNumber>
    </recommendedName>
</protein>
<comment type="similarity">
    <text evidence="1 13">Belongs to the DapB family.</text>
</comment>
<evidence type="ECO:0000256" key="10">
    <source>
        <dbReference type="ARBA" id="ARBA00038983"/>
    </source>
</evidence>
<dbReference type="Pfam" id="PF05173">
    <property type="entry name" value="DapB_C"/>
    <property type="match status" value="1"/>
</dbReference>
<dbReference type="InterPro" id="IPR036291">
    <property type="entry name" value="NAD(P)-bd_dom_sf"/>
</dbReference>
<comment type="caution">
    <text evidence="13">Lacks conserved residue(s) required for the propagation of feature annotation.</text>
</comment>
<evidence type="ECO:0000256" key="3">
    <source>
        <dbReference type="ARBA" id="ARBA00022605"/>
    </source>
</evidence>
<evidence type="ECO:0000259" key="16">
    <source>
        <dbReference type="Pfam" id="PF05173"/>
    </source>
</evidence>
<keyword evidence="6 13" id="KW-0560">Oxidoreductase</keyword>
<dbReference type="Gene3D" id="3.30.360.10">
    <property type="entry name" value="Dihydrodipicolinate Reductase, domain 2"/>
    <property type="match status" value="1"/>
</dbReference>
<name>A0ABY1PUN0_9BACT</name>
<dbReference type="InterPro" id="IPR022664">
    <property type="entry name" value="DapB_N_CS"/>
</dbReference>
<dbReference type="HAMAP" id="MF_00102">
    <property type="entry name" value="DapB"/>
    <property type="match status" value="1"/>
</dbReference>
<comment type="function">
    <text evidence="13">Catalyzes the conversion of 4-hydroxy-tetrahydrodipicolinate (HTPA) to tetrahydrodipicolinate.</text>
</comment>
<dbReference type="InterPro" id="IPR023940">
    <property type="entry name" value="DHDPR_bac"/>
</dbReference>
<evidence type="ECO:0000256" key="9">
    <source>
        <dbReference type="ARBA" id="ARBA00037922"/>
    </source>
</evidence>
<keyword evidence="7 13" id="KW-0520">NAD</keyword>
<keyword evidence="8 13" id="KW-0457">Lysine biosynthesis</keyword>
<dbReference type="PANTHER" id="PTHR20836:SF0">
    <property type="entry name" value="4-HYDROXY-TETRAHYDRODIPICOLINATE REDUCTASE 1, CHLOROPLASTIC-RELATED"/>
    <property type="match status" value="1"/>
</dbReference>
<evidence type="ECO:0000256" key="6">
    <source>
        <dbReference type="ARBA" id="ARBA00023002"/>
    </source>
</evidence>
<dbReference type="PANTHER" id="PTHR20836">
    <property type="entry name" value="DIHYDRODIPICOLINATE REDUCTASE"/>
    <property type="match status" value="1"/>
</dbReference>
<proteinExistence type="inferred from homology"/>
<feature type="domain" description="Dihydrodipicolinate reductase C-terminal" evidence="16">
    <location>
        <begin position="192"/>
        <end position="334"/>
    </location>
</feature>
<evidence type="ECO:0000313" key="18">
    <source>
        <dbReference type="Proteomes" id="UP001158067"/>
    </source>
</evidence>
<keyword evidence="5 13" id="KW-0220">Diaminopimelate biosynthesis</keyword>
<evidence type="ECO:0000256" key="12">
    <source>
        <dbReference type="ARBA" id="ARBA00049396"/>
    </source>
</evidence>
<evidence type="ECO:0000256" key="2">
    <source>
        <dbReference type="ARBA" id="ARBA00022490"/>
    </source>
</evidence>
<dbReference type="SUPFAM" id="SSF51735">
    <property type="entry name" value="NAD(P)-binding Rossmann-fold domains"/>
    <property type="match status" value="1"/>
</dbReference>
<evidence type="ECO:0000256" key="13">
    <source>
        <dbReference type="HAMAP-Rule" id="MF_00102"/>
    </source>
</evidence>
<keyword evidence="4 13" id="KW-0521">NADP</keyword>
<keyword evidence="18" id="KW-1185">Reference proteome</keyword>
<comment type="caution">
    <text evidence="17">The sequence shown here is derived from an EMBL/GenBank/DDBJ whole genome shotgun (WGS) entry which is preliminary data.</text>
</comment>
<dbReference type="InterPro" id="IPR022663">
    <property type="entry name" value="DapB_C"/>
</dbReference>
<organism evidence="17 18">
    <name type="scientific">Neorhodopirellula lusitana</name>
    <dbReference type="NCBI Taxonomy" id="445327"/>
    <lineage>
        <taxon>Bacteria</taxon>
        <taxon>Pseudomonadati</taxon>
        <taxon>Planctomycetota</taxon>
        <taxon>Planctomycetia</taxon>
        <taxon>Pirellulales</taxon>
        <taxon>Pirellulaceae</taxon>
        <taxon>Neorhodopirellula</taxon>
    </lineage>
</organism>
<comment type="subunit">
    <text evidence="13">Homotetramer.</text>
</comment>
<feature type="binding site" evidence="13">
    <location>
        <begin position="185"/>
        <end position="188"/>
    </location>
    <ligand>
        <name>NAD(+)</name>
        <dbReference type="ChEBI" id="CHEBI:57540"/>
    </ligand>
</feature>
<comment type="pathway">
    <text evidence="9 13">Amino-acid biosynthesis; L-lysine biosynthesis via DAP pathway; (S)-tetrahydrodipicolinate from L-aspartate: step 4/4.</text>
</comment>
<evidence type="ECO:0000256" key="14">
    <source>
        <dbReference type="SAM" id="MobiDB-lite"/>
    </source>
</evidence>
<dbReference type="Pfam" id="PF01113">
    <property type="entry name" value="DapB_N"/>
    <property type="match status" value="1"/>
</dbReference>
<evidence type="ECO:0000256" key="4">
    <source>
        <dbReference type="ARBA" id="ARBA00022857"/>
    </source>
</evidence>
<comment type="catalytic activity">
    <reaction evidence="12 13">
        <text>(S)-2,3,4,5-tetrahydrodipicolinate + NAD(+) + H2O = (2S,4S)-4-hydroxy-2,3,4,5-tetrahydrodipicolinate + NADH + H(+)</text>
        <dbReference type="Rhea" id="RHEA:35323"/>
        <dbReference type="ChEBI" id="CHEBI:15377"/>
        <dbReference type="ChEBI" id="CHEBI:15378"/>
        <dbReference type="ChEBI" id="CHEBI:16845"/>
        <dbReference type="ChEBI" id="CHEBI:57540"/>
        <dbReference type="ChEBI" id="CHEBI:57945"/>
        <dbReference type="ChEBI" id="CHEBI:67139"/>
        <dbReference type="EC" id="1.17.1.8"/>
    </reaction>
</comment>
<dbReference type="InterPro" id="IPR000846">
    <property type="entry name" value="DapB_N"/>
</dbReference>
<gene>
    <name evidence="13" type="primary">dapB</name>
    <name evidence="17" type="ORF">SAMN06265222_102477</name>
</gene>
<dbReference type="EC" id="1.17.1.8" evidence="10 13"/>
<feature type="active site" description="Proton donor" evidence="13">
    <location>
        <position position="225"/>
    </location>
</feature>
<evidence type="ECO:0000256" key="1">
    <source>
        <dbReference type="ARBA" id="ARBA00006642"/>
    </source>
</evidence>
<feature type="binding site" evidence="13">
    <location>
        <begin position="161"/>
        <end position="163"/>
    </location>
    <ligand>
        <name>NAD(+)</name>
        <dbReference type="ChEBI" id="CHEBI:57540"/>
    </ligand>
</feature>
<evidence type="ECO:0000256" key="7">
    <source>
        <dbReference type="ARBA" id="ARBA00023027"/>
    </source>
</evidence>
<evidence type="ECO:0000256" key="11">
    <source>
        <dbReference type="ARBA" id="ARBA00049080"/>
    </source>
</evidence>
<feature type="binding site" evidence="13">
    <location>
        <begin position="231"/>
        <end position="232"/>
    </location>
    <ligand>
        <name>(S)-2,3,4,5-tetrahydrodipicolinate</name>
        <dbReference type="ChEBI" id="CHEBI:16845"/>
    </ligand>
</feature>
<feature type="binding site" evidence="13">
    <location>
        <begin position="62"/>
        <end position="67"/>
    </location>
    <ligand>
        <name>NAD(+)</name>
        <dbReference type="ChEBI" id="CHEBI:57540"/>
    </ligand>
</feature>
<feature type="domain" description="Dihydrodipicolinate reductase N-terminal" evidence="15">
    <location>
        <begin position="56"/>
        <end position="188"/>
    </location>
</feature>
<keyword evidence="2 13" id="KW-0963">Cytoplasm</keyword>
<keyword evidence="3 13" id="KW-0028">Amino-acid biosynthesis</keyword>
<comment type="subcellular location">
    <subcellularLocation>
        <location evidence="13">Cytoplasm</location>
    </subcellularLocation>
</comment>
<evidence type="ECO:0000256" key="8">
    <source>
        <dbReference type="ARBA" id="ARBA00023154"/>
    </source>
</evidence>
<dbReference type="EMBL" id="FXUG01000002">
    <property type="protein sequence ID" value="SMP48889.1"/>
    <property type="molecule type" value="Genomic_DNA"/>
</dbReference>